<dbReference type="RefSeq" id="WP_344624886.1">
    <property type="nucleotide sequence ID" value="NZ_BAAALD010000035.1"/>
</dbReference>
<dbReference type="Gene3D" id="1.25.40.10">
    <property type="entry name" value="Tetratricopeptide repeat domain"/>
    <property type="match status" value="1"/>
</dbReference>
<dbReference type="InterPro" id="IPR011990">
    <property type="entry name" value="TPR-like_helical_dom_sf"/>
</dbReference>
<dbReference type="SUPFAM" id="SSF48452">
    <property type="entry name" value="TPR-like"/>
    <property type="match status" value="2"/>
</dbReference>
<reference evidence="2 3" key="1">
    <citation type="journal article" date="2019" name="Int. J. Syst. Evol. Microbiol.">
        <title>The Global Catalogue of Microorganisms (GCM) 10K type strain sequencing project: providing services to taxonomists for standard genome sequencing and annotation.</title>
        <authorList>
            <consortium name="The Broad Institute Genomics Platform"/>
            <consortium name="The Broad Institute Genome Sequencing Center for Infectious Disease"/>
            <person name="Wu L."/>
            <person name="Ma J."/>
        </authorList>
    </citation>
    <scope>NUCLEOTIDE SEQUENCE [LARGE SCALE GENOMIC DNA]</scope>
    <source>
        <strain evidence="2 3">JCM 13002</strain>
    </source>
</reference>
<gene>
    <name evidence="2" type="ORF">GCM10009663_38640</name>
</gene>
<keyword evidence="3" id="KW-1185">Reference proteome</keyword>
<comment type="caution">
    <text evidence="2">The sequence shown here is derived from an EMBL/GenBank/DDBJ whole genome shotgun (WGS) entry which is preliminary data.</text>
</comment>
<evidence type="ECO:0000313" key="2">
    <source>
        <dbReference type="EMBL" id="GAA1091106.1"/>
    </source>
</evidence>
<name>A0ABN1TK48_9ACTN</name>
<evidence type="ECO:0000256" key="1">
    <source>
        <dbReference type="SAM" id="MobiDB-lite"/>
    </source>
</evidence>
<evidence type="ECO:0000313" key="3">
    <source>
        <dbReference type="Proteomes" id="UP001499987"/>
    </source>
</evidence>
<organism evidence="2 3">
    <name type="scientific">Kitasatospora arboriphila</name>
    <dbReference type="NCBI Taxonomy" id="258052"/>
    <lineage>
        <taxon>Bacteria</taxon>
        <taxon>Bacillati</taxon>
        <taxon>Actinomycetota</taxon>
        <taxon>Actinomycetes</taxon>
        <taxon>Kitasatosporales</taxon>
        <taxon>Streptomycetaceae</taxon>
        <taxon>Kitasatospora</taxon>
    </lineage>
</organism>
<feature type="region of interest" description="Disordered" evidence="1">
    <location>
        <begin position="433"/>
        <end position="452"/>
    </location>
</feature>
<protein>
    <recommendedName>
        <fullName evidence="4">Tetratricopeptide repeat protein</fullName>
    </recommendedName>
</protein>
<dbReference type="Proteomes" id="UP001499987">
    <property type="component" value="Unassembled WGS sequence"/>
</dbReference>
<proteinExistence type="predicted"/>
<sequence>MDAADLESRALTFSGWIPPELVSLLVERGRLDEVALQARGGDWFCARAWVAALAGEDRREEALAALAPFTATGWWRAVETEAGLLERWGRPEEAALRVRPHVEQGHTPAVAFLARLLVRQGRGGEAFDLLRPHVEDWSLAEALVEVTAGLGRDEEVAALLADRVEAAGRGDGPCDCRPVTPWNAVDLLAAVRERQGRTDEAIALLHTRTTTSVDNRDQLAELLARHGRIGELRAYAETDSHGHAAQCLAELLEERGDPDGAAAVYRRHAEEHGPSGNSLDLLARLLVRHGRVDEAIEAVRSRVDRPGGTDEWAVDTLCRLYADHGRAEEGLTHLDALEPHLGSEDVEPLRLRLRLLVAAGQVDRAVDAARAHPAGGSGHGASHLAQLLADAGRPEAAVAYLEQCRSVIPADLARHLVEVGRIEDALVAVRRPAPRTFPPFGGDSRPADESPF</sequence>
<accession>A0ABN1TK48</accession>
<dbReference type="EMBL" id="BAAALD010000035">
    <property type="protein sequence ID" value="GAA1091106.1"/>
    <property type="molecule type" value="Genomic_DNA"/>
</dbReference>
<evidence type="ECO:0008006" key="4">
    <source>
        <dbReference type="Google" id="ProtNLM"/>
    </source>
</evidence>